<keyword evidence="3" id="KW-1185">Reference proteome</keyword>
<reference evidence="2 3" key="1">
    <citation type="journal article" date="2010" name="DNA Res.">
        <title>Genome sequence of Kitasatospora setae NBRC 14216T: an evolutionary snapshot of the family Streptomycetaceae.</title>
        <authorList>
            <person name="Ichikawa N."/>
            <person name="Oguchi A."/>
            <person name="Ikeda H."/>
            <person name="Ishikawa J."/>
            <person name="Kitani S."/>
            <person name="Watanabe Y."/>
            <person name="Nakamura S."/>
            <person name="Katano Y."/>
            <person name="Kishi E."/>
            <person name="Sasagawa M."/>
            <person name="Ankai A."/>
            <person name="Fukui S."/>
            <person name="Hashimoto Y."/>
            <person name="Kamata S."/>
            <person name="Otoguro M."/>
            <person name="Tanikawa S."/>
            <person name="Nihira T."/>
            <person name="Horinouchi S."/>
            <person name="Ohnishi Y."/>
            <person name="Hayakawa M."/>
            <person name="Kuzuyama T."/>
            <person name="Arisawa A."/>
            <person name="Nomoto F."/>
            <person name="Miura H."/>
            <person name="Takahashi Y."/>
            <person name="Fujita N."/>
        </authorList>
    </citation>
    <scope>NUCLEOTIDE SEQUENCE [LARGE SCALE GENOMIC DNA]</scope>
    <source>
        <strain evidence="3">ATCC 33774 / DSM 43861 / JCM 3304 / KCC A-0304 / NBRC 14216 / KM-6054</strain>
    </source>
</reference>
<feature type="transmembrane region" description="Helical" evidence="1">
    <location>
        <begin position="64"/>
        <end position="83"/>
    </location>
</feature>
<name>E4N590_KITSK</name>
<keyword evidence="1" id="KW-1133">Transmembrane helix</keyword>
<keyword evidence="1" id="KW-0812">Transmembrane</keyword>
<dbReference type="STRING" id="452652.KSE_05250"/>
<accession>E4N590</accession>
<dbReference type="eggNOG" id="ENOG5033GJH">
    <property type="taxonomic scope" value="Bacteria"/>
</dbReference>
<dbReference type="EMBL" id="AP010968">
    <property type="protein sequence ID" value="BAJ26371.1"/>
    <property type="molecule type" value="Genomic_DNA"/>
</dbReference>
<dbReference type="KEGG" id="ksk:KSE_05250"/>
<organism evidence="2 3">
    <name type="scientific">Kitasatospora setae (strain ATCC 33774 / DSM 43861 / JCM 3304 / KCC A-0304 / NBRC 14216 / KM-6054)</name>
    <name type="common">Streptomyces setae</name>
    <dbReference type="NCBI Taxonomy" id="452652"/>
    <lineage>
        <taxon>Bacteria</taxon>
        <taxon>Bacillati</taxon>
        <taxon>Actinomycetota</taxon>
        <taxon>Actinomycetes</taxon>
        <taxon>Kitasatosporales</taxon>
        <taxon>Streptomycetaceae</taxon>
        <taxon>Kitasatospora</taxon>
    </lineage>
</organism>
<evidence type="ECO:0000313" key="3">
    <source>
        <dbReference type="Proteomes" id="UP000007076"/>
    </source>
</evidence>
<sequence length="89" mass="9829">MRRTTSVISVVAHAIAAILVIWILLDLFEANPDNSLVHWFHTAADWLAGWSRGLFTVSNRTAQILLDYGLPAVVYVVVGNLVTRGRALD</sequence>
<dbReference type="PATRIC" id="fig|452652.3.peg.522"/>
<dbReference type="RefSeq" id="WP_014133690.1">
    <property type="nucleotide sequence ID" value="NC_016109.1"/>
</dbReference>
<keyword evidence="1" id="KW-0472">Membrane</keyword>
<protein>
    <submittedName>
        <fullName evidence="2">Uncharacterized protein</fullName>
    </submittedName>
</protein>
<dbReference type="HOGENOM" id="CLU_146066_1_1_11"/>
<evidence type="ECO:0000256" key="1">
    <source>
        <dbReference type="SAM" id="Phobius"/>
    </source>
</evidence>
<proteinExistence type="predicted"/>
<dbReference type="AlphaFoldDB" id="E4N590"/>
<evidence type="ECO:0000313" key="2">
    <source>
        <dbReference type="EMBL" id="BAJ26371.1"/>
    </source>
</evidence>
<dbReference type="Proteomes" id="UP000007076">
    <property type="component" value="Chromosome"/>
</dbReference>
<feature type="transmembrane region" description="Helical" evidence="1">
    <location>
        <begin position="7"/>
        <end position="25"/>
    </location>
</feature>
<gene>
    <name evidence="2" type="ordered locus">KSE_05250</name>
</gene>